<feature type="compositionally biased region" description="Low complexity" evidence="1">
    <location>
        <begin position="622"/>
        <end position="666"/>
    </location>
</feature>
<feature type="compositionally biased region" description="Low complexity" evidence="1">
    <location>
        <begin position="874"/>
        <end position="888"/>
    </location>
</feature>
<dbReference type="Pfam" id="PF07217">
    <property type="entry name" value="Het-C"/>
    <property type="match status" value="1"/>
</dbReference>
<dbReference type="InParanoid" id="A0A165Q1W4"/>
<keyword evidence="2" id="KW-0732">Signal</keyword>
<accession>A0A165Q1W4</accession>
<organism evidence="3 4">
    <name type="scientific">Exidia glandulosa HHB12029</name>
    <dbReference type="NCBI Taxonomy" id="1314781"/>
    <lineage>
        <taxon>Eukaryota</taxon>
        <taxon>Fungi</taxon>
        <taxon>Dikarya</taxon>
        <taxon>Basidiomycota</taxon>
        <taxon>Agaricomycotina</taxon>
        <taxon>Agaricomycetes</taxon>
        <taxon>Auriculariales</taxon>
        <taxon>Exidiaceae</taxon>
        <taxon>Exidia</taxon>
    </lineage>
</organism>
<evidence type="ECO:0000313" key="3">
    <source>
        <dbReference type="EMBL" id="KZW02972.1"/>
    </source>
</evidence>
<sequence length="972" mass="104188">MSNPPFYHLLVFGVVLCLLDGAWAFGAGDIPDFAYLNDKAFRHGDIENVIAELLKAVSGSGFNISDALHNAKSGAGGLLGLAGNVLKSAAQTAGGGAKFTKDDVKRVYFGNWLRDYSQAMDIAGLSKLSADNIVLVVAVLGFLEFGFATEEFRVTPERLGVYLPVEHIDNPKGYAEKEGDARQFHKSLRPPVNPRELEIDERNGMKNYMATEDGGWDTSTAFIRRSFRSSIEHARRARGQEGADLYEAYRTLGQGLHTLEDLLAHSNWVELALRKLGHQEVFPHVGDRVRVRAPDGQEVPPLVTGTFGSADFLHSLLGEGMDKLSQTSMTDVTAAMEDSKKNDKDNKLGAVKDILGQIKNLGGNGDEANDRMNQADDLKQKSEAYNFDPDNVLPPEVQDQLWALLEWRDGVYRDVIKQLEMVPGLSELIDNLTDALNAYVYTLLAPYLTPILGTFSSVLGEGASVVIQSDDQYAVFDDPNASDPSHSLISKDHFALILNEPAGKIARVVVSHTVNAMVRAWAGEGEPDRVIDGILEAFHHPNWATGRSEVQRAMFTELEKWFGGLGSEDASRVIDGLTKESVREHKNKRLSADEEREASSSYKMGGHACGHAHGGAGGAYGGARQQTSGGGRQQQQQSGGYGGRQQQQQSGGYGSQQSGGYDSQQSGGYGSQQSGGYGSQQSGGYGSQQSGGYGSQQTGGYGQQESGGYGGQQQTFGGRREEESSYGSRTTEESNYGSRRTEEPAYGSRRTEEPAYGSRRTEESAYGGGGTESYGSRRTEETSYGSGGGYGGGREEPSAAYGGGGGRRHHEESGGYGGRDESSAYGQSGGERRHHESGGGYGGRTEESSGGYGGRTEQTSYGSGGGYGGRTEESSYGGRTEEPSYSSGGAYGGSRREEGGYGRTEESAPSYGGSRRDEGAGYGGGRTEQTSYASGGGYGGGETFGAERLSVRDDDDEGEHHHKKKHGHHNYD</sequence>
<feature type="region of interest" description="Disordered" evidence="1">
    <location>
        <begin position="582"/>
        <end position="972"/>
    </location>
</feature>
<reference evidence="3 4" key="1">
    <citation type="journal article" date="2016" name="Mol. Biol. Evol.">
        <title>Comparative Genomics of Early-Diverging Mushroom-Forming Fungi Provides Insights into the Origins of Lignocellulose Decay Capabilities.</title>
        <authorList>
            <person name="Nagy L.G."/>
            <person name="Riley R."/>
            <person name="Tritt A."/>
            <person name="Adam C."/>
            <person name="Daum C."/>
            <person name="Floudas D."/>
            <person name="Sun H."/>
            <person name="Yadav J.S."/>
            <person name="Pangilinan J."/>
            <person name="Larsson K.H."/>
            <person name="Matsuura K."/>
            <person name="Barry K."/>
            <person name="Labutti K."/>
            <person name="Kuo R."/>
            <person name="Ohm R.A."/>
            <person name="Bhattacharya S.S."/>
            <person name="Shirouzu T."/>
            <person name="Yoshinaga Y."/>
            <person name="Martin F.M."/>
            <person name="Grigoriev I.V."/>
            <person name="Hibbett D.S."/>
        </authorList>
    </citation>
    <scope>NUCLEOTIDE SEQUENCE [LARGE SCALE GENOMIC DNA]</scope>
    <source>
        <strain evidence="3 4">HHB12029</strain>
    </source>
</reference>
<feature type="compositionally biased region" description="Basic and acidic residues" evidence="1">
    <location>
        <begin position="809"/>
        <end position="822"/>
    </location>
</feature>
<feature type="compositionally biased region" description="Polar residues" evidence="1">
    <location>
        <begin position="725"/>
        <end position="738"/>
    </location>
</feature>
<proteinExistence type="predicted"/>
<keyword evidence="4" id="KW-1185">Reference proteome</keyword>
<feature type="compositionally biased region" description="Gly residues" evidence="1">
    <location>
        <begin position="667"/>
        <end position="711"/>
    </location>
</feature>
<dbReference type="InterPro" id="IPR010816">
    <property type="entry name" value="Het-C"/>
</dbReference>
<feature type="compositionally biased region" description="Basic residues" evidence="1">
    <location>
        <begin position="961"/>
        <end position="972"/>
    </location>
</feature>
<dbReference type="EMBL" id="KV425885">
    <property type="protein sequence ID" value="KZW02972.1"/>
    <property type="molecule type" value="Genomic_DNA"/>
</dbReference>
<dbReference type="InterPro" id="IPR052577">
    <property type="entry name" value="VWA7"/>
</dbReference>
<dbReference type="PANTHER" id="PTHR14905">
    <property type="entry name" value="NG37"/>
    <property type="match status" value="1"/>
</dbReference>
<gene>
    <name evidence="3" type="ORF">EXIGLDRAFT_728529</name>
</gene>
<dbReference type="PANTHER" id="PTHR14905:SF7">
    <property type="entry name" value="VON WILLEBRAND FACTOR A DOMAIN-CONTAINING PROTEIN 7"/>
    <property type="match status" value="1"/>
</dbReference>
<protein>
    <submittedName>
        <fullName evidence="3">Het-C-domain-containing protein</fullName>
    </submittedName>
</protein>
<dbReference type="STRING" id="1314781.A0A165Q1W4"/>
<evidence type="ECO:0000313" key="4">
    <source>
        <dbReference type="Proteomes" id="UP000077266"/>
    </source>
</evidence>
<feature type="chain" id="PRO_5007864468" evidence="2">
    <location>
        <begin position="25"/>
        <end position="972"/>
    </location>
</feature>
<feature type="compositionally biased region" description="Basic and acidic residues" evidence="1">
    <location>
        <begin position="894"/>
        <end position="906"/>
    </location>
</feature>
<dbReference type="Proteomes" id="UP000077266">
    <property type="component" value="Unassembled WGS sequence"/>
</dbReference>
<feature type="compositionally biased region" description="Basic and acidic residues" evidence="1">
    <location>
        <begin position="739"/>
        <end position="763"/>
    </location>
</feature>
<feature type="compositionally biased region" description="Gly residues" evidence="1">
    <location>
        <begin position="934"/>
        <end position="943"/>
    </location>
</feature>
<feature type="compositionally biased region" description="Gly residues" evidence="1">
    <location>
        <begin position="612"/>
        <end position="621"/>
    </location>
</feature>
<evidence type="ECO:0000256" key="2">
    <source>
        <dbReference type="SAM" id="SignalP"/>
    </source>
</evidence>
<name>A0A165Q1W4_EXIGL</name>
<dbReference type="OrthoDB" id="2506204at2759"/>
<feature type="signal peptide" evidence="2">
    <location>
        <begin position="1"/>
        <end position="24"/>
    </location>
</feature>
<dbReference type="AlphaFoldDB" id="A0A165Q1W4"/>
<evidence type="ECO:0000256" key="1">
    <source>
        <dbReference type="SAM" id="MobiDB-lite"/>
    </source>
</evidence>